<comment type="caution">
    <text evidence="3">The sequence shown here is derived from an EMBL/GenBank/DDBJ whole genome shotgun (WGS) entry which is preliminary data.</text>
</comment>
<protein>
    <recommendedName>
        <fullName evidence="6">UDP-glucose 4-epimerase</fullName>
    </recommendedName>
</protein>
<evidence type="ECO:0000256" key="1">
    <source>
        <dbReference type="SAM" id="MobiDB-lite"/>
    </source>
</evidence>
<dbReference type="Proteomes" id="UP001481677">
    <property type="component" value="Unassembled WGS sequence"/>
</dbReference>
<accession>A0A5C6VGX7</accession>
<feature type="region of interest" description="Disordered" evidence="1">
    <location>
        <begin position="1"/>
        <end position="39"/>
    </location>
</feature>
<dbReference type="RefSeq" id="WP_028370599.1">
    <property type="nucleotide sequence ID" value="NZ_JAZHFZ010000045.1"/>
</dbReference>
<organism evidence="3 4">
    <name type="scientific">Paraburkholderia azotifigens</name>
    <dbReference type="NCBI Taxonomy" id="2057004"/>
    <lineage>
        <taxon>Bacteria</taxon>
        <taxon>Pseudomonadati</taxon>
        <taxon>Pseudomonadota</taxon>
        <taxon>Betaproteobacteria</taxon>
        <taxon>Burkholderiales</taxon>
        <taxon>Burkholderiaceae</taxon>
        <taxon>Paraburkholderia</taxon>
    </lineage>
</organism>
<evidence type="ECO:0008006" key="6">
    <source>
        <dbReference type="Google" id="ProtNLM"/>
    </source>
</evidence>
<keyword evidence="5" id="KW-1185">Reference proteome</keyword>
<reference evidence="2 5" key="3">
    <citation type="submission" date="2024-01" db="EMBL/GenBank/DDBJ databases">
        <title>The diversity of rhizobia nodulating Mimosa spp. in eleven states of Brazil covering several biomes is determined by host plant, location, and edaphic factors.</title>
        <authorList>
            <person name="Rouws L."/>
            <person name="Barauna A."/>
            <person name="Beukes C."/>
            <person name="De Faria S.M."/>
            <person name="Gross E."/>
            <person name="Dos Reis Junior F.B."/>
            <person name="Simon M."/>
            <person name="Maluk M."/>
            <person name="Odee D.W."/>
            <person name="Kenicer G."/>
            <person name="Young J.P.W."/>
            <person name="Reis V.M."/>
            <person name="Zilli J."/>
            <person name="James E.K."/>
        </authorList>
    </citation>
    <scope>NUCLEOTIDE SEQUENCE [LARGE SCALE GENOMIC DNA]</scope>
    <source>
        <strain evidence="2 5">JPY530</strain>
    </source>
</reference>
<evidence type="ECO:0000313" key="4">
    <source>
        <dbReference type="Proteomes" id="UP000321776"/>
    </source>
</evidence>
<reference evidence="3 4" key="1">
    <citation type="journal article" date="2018" name="Int. J. Syst. Evol. Microbiol.">
        <title>Paraburkholderia azotifigens sp. nov., a nitrogen-fixing bacterium isolated from paddy soil.</title>
        <authorList>
            <person name="Choi G.M."/>
            <person name="Im W.T."/>
        </authorList>
    </citation>
    <scope>NUCLEOTIDE SEQUENCE [LARGE SCALE GENOMIC DNA]</scope>
    <source>
        <strain evidence="3 4">NF 2-5-3</strain>
    </source>
</reference>
<reference evidence="3" key="2">
    <citation type="submission" date="2019-08" db="EMBL/GenBank/DDBJ databases">
        <authorList>
            <person name="Im W.-T."/>
        </authorList>
    </citation>
    <scope>NUCLEOTIDE SEQUENCE</scope>
    <source>
        <strain evidence="3">NF 2-5-3</strain>
    </source>
</reference>
<dbReference type="Proteomes" id="UP000321776">
    <property type="component" value="Unassembled WGS sequence"/>
</dbReference>
<evidence type="ECO:0000313" key="2">
    <source>
        <dbReference type="EMBL" id="MEM5344329.1"/>
    </source>
</evidence>
<name>A0A5C6VGX7_9BURK</name>
<proteinExistence type="predicted"/>
<dbReference type="EMBL" id="VOQS01000003">
    <property type="protein sequence ID" value="TXC84457.1"/>
    <property type="molecule type" value="Genomic_DNA"/>
</dbReference>
<dbReference type="EMBL" id="JAZHGA010000032">
    <property type="protein sequence ID" value="MEM5344329.1"/>
    <property type="molecule type" value="Genomic_DNA"/>
</dbReference>
<gene>
    <name evidence="3" type="ORF">FRZ40_29715</name>
    <name evidence="2" type="ORF">V4C56_32485</name>
</gene>
<evidence type="ECO:0000313" key="5">
    <source>
        <dbReference type="Proteomes" id="UP001481677"/>
    </source>
</evidence>
<dbReference type="AlphaFoldDB" id="A0A5C6VGX7"/>
<evidence type="ECO:0000313" key="3">
    <source>
        <dbReference type="EMBL" id="TXC84457.1"/>
    </source>
</evidence>
<sequence>MTLSGNVQEGAWSVNVQTEPVEGGGYRSTVQVKHSSPEGDFERTFLHGKQFSTEREAVLDGLREGMTWIELKMARTFKV</sequence>